<dbReference type="AlphaFoldDB" id="A0A6H5HX61"/>
<accession>A0A6H5HX61</accession>
<feature type="compositionally biased region" description="Basic and acidic residues" evidence="1">
    <location>
        <begin position="16"/>
        <end position="30"/>
    </location>
</feature>
<name>A0A6H5HX61_9HYME</name>
<sequence length="233" mass="26664">MSYTTTRTTTTTTRLRRGDARKRSERDARNGRKKNSRNVRLRSERERKWLLSRLLVHPLDQFFSSSTSAALIYFPQSINKGSFTSKTLRREYWNAPRGVTRGYDSTVHCPRDIIQCRAARRRRRRLRKIEEGLACKKCLARSRQEDRGSSSLIVVHSVSAEPIHYIGIEIYCRLVDAVVVARSICNSTRSGARGHLYPRVCTDRGSSSLMRSAQGTRRGSCACGVYYYSCCIV</sequence>
<feature type="compositionally biased region" description="Low complexity" evidence="1">
    <location>
        <begin position="1"/>
        <end position="13"/>
    </location>
</feature>
<organism evidence="2 3">
    <name type="scientific">Trichogramma brassicae</name>
    <dbReference type="NCBI Taxonomy" id="86971"/>
    <lineage>
        <taxon>Eukaryota</taxon>
        <taxon>Metazoa</taxon>
        <taxon>Ecdysozoa</taxon>
        <taxon>Arthropoda</taxon>
        <taxon>Hexapoda</taxon>
        <taxon>Insecta</taxon>
        <taxon>Pterygota</taxon>
        <taxon>Neoptera</taxon>
        <taxon>Endopterygota</taxon>
        <taxon>Hymenoptera</taxon>
        <taxon>Apocrita</taxon>
        <taxon>Proctotrupomorpha</taxon>
        <taxon>Chalcidoidea</taxon>
        <taxon>Trichogrammatidae</taxon>
        <taxon>Trichogramma</taxon>
    </lineage>
</organism>
<dbReference type="EMBL" id="CADCXV010000213">
    <property type="protein sequence ID" value="CAB0028867.1"/>
    <property type="molecule type" value="Genomic_DNA"/>
</dbReference>
<reference evidence="2 3" key="1">
    <citation type="submission" date="2020-02" db="EMBL/GenBank/DDBJ databases">
        <authorList>
            <person name="Ferguson B K."/>
        </authorList>
    </citation>
    <scope>NUCLEOTIDE SEQUENCE [LARGE SCALE GENOMIC DNA]</scope>
</reference>
<protein>
    <submittedName>
        <fullName evidence="2">Uncharacterized protein</fullName>
    </submittedName>
</protein>
<feature type="region of interest" description="Disordered" evidence="1">
    <location>
        <begin position="1"/>
        <end position="40"/>
    </location>
</feature>
<proteinExistence type="predicted"/>
<gene>
    <name evidence="2" type="ORF">TBRA_LOCUS982</name>
</gene>
<keyword evidence="3" id="KW-1185">Reference proteome</keyword>
<feature type="compositionally biased region" description="Basic residues" evidence="1">
    <location>
        <begin position="31"/>
        <end position="40"/>
    </location>
</feature>
<evidence type="ECO:0000313" key="2">
    <source>
        <dbReference type="EMBL" id="CAB0028867.1"/>
    </source>
</evidence>
<dbReference type="Proteomes" id="UP000479190">
    <property type="component" value="Unassembled WGS sequence"/>
</dbReference>
<evidence type="ECO:0000313" key="3">
    <source>
        <dbReference type="Proteomes" id="UP000479190"/>
    </source>
</evidence>
<evidence type="ECO:0000256" key="1">
    <source>
        <dbReference type="SAM" id="MobiDB-lite"/>
    </source>
</evidence>